<accession>A0A840TSD4</accession>
<dbReference type="EMBL" id="JACHGF010000008">
    <property type="protein sequence ID" value="MBB5286214.1"/>
    <property type="molecule type" value="Genomic_DNA"/>
</dbReference>
<evidence type="ECO:0000313" key="1">
    <source>
        <dbReference type="EMBL" id="MBB5286214.1"/>
    </source>
</evidence>
<dbReference type="Proteomes" id="UP000557307">
    <property type="component" value="Unassembled WGS sequence"/>
</dbReference>
<dbReference type="RefSeq" id="WP_221307514.1">
    <property type="nucleotide sequence ID" value="NZ_JACHGF010000008.1"/>
</dbReference>
<organism evidence="1 2">
    <name type="scientific">Rhabdobacter roseus</name>
    <dbReference type="NCBI Taxonomy" id="1655419"/>
    <lineage>
        <taxon>Bacteria</taxon>
        <taxon>Pseudomonadati</taxon>
        <taxon>Bacteroidota</taxon>
        <taxon>Cytophagia</taxon>
        <taxon>Cytophagales</taxon>
        <taxon>Cytophagaceae</taxon>
        <taxon>Rhabdobacter</taxon>
    </lineage>
</organism>
<name>A0A840TSD4_9BACT</name>
<dbReference type="AlphaFoldDB" id="A0A840TSD4"/>
<proteinExistence type="predicted"/>
<gene>
    <name evidence="1" type="ORF">HNQ92_004374</name>
</gene>
<comment type="caution">
    <text evidence="1">The sequence shown here is derived from an EMBL/GenBank/DDBJ whole genome shotgun (WGS) entry which is preliminary data.</text>
</comment>
<evidence type="ECO:0000313" key="2">
    <source>
        <dbReference type="Proteomes" id="UP000557307"/>
    </source>
</evidence>
<sequence length="76" mass="8967">MKKEFIVVMLTIHPQYIKDANGNNSLVVLSVQEFESLMEELEELEDVRLYDEAKKEDTGERILFSEYVSRRKTRNA</sequence>
<protein>
    <submittedName>
        <fullName evidence="1">PHD/YefM family antitoxin component YafN of YafNO toxin-antitoxin module</fullName>
    </submittedName>
</protein>
<reference evidence="1 2" key="1">
    <citation type="submission" date="2020-08" db="EMBL/GenBank/DDBJ databases">
        <title>Genomic Encyclopedia of Type Strains, Phase IV (KMG-IV): sequencing the most valuable type-strain genomes for metagenomic binning, comparative biology and taxonomic classification.</title>
        <authorList>
            <person name="Goeker M."/>
        </authorList>
    </citation>
    <scope>NUCLEOTIDE SEQUENCE [LARGE SCALE GENOMIC DNA]</scope>
    <source>
        <strain evidence="1 2">DSM 105074</strain>
    </source>
</reference>
<keyword evidence="2" id="KW-1185">Reference proteome</keyword>